<dbReference type="PANTHER" id="PTHR43386:SF26">
    <property type="entry name" value="ABC TRANSPORTER PERMEASE PROTEIN"/>
    <property type="match status" value="1"/>
</dbReference>
<evidence type="ECO:0000256" key="6">
    <source>
        <dbReference type="ARBA" id="ARBA00023136"/>
    </source>
</evidence>
<dbReference type="Gene3D" id="1.10.3720.10">
    <property type="entry name" value="MetI-like"/>
    <property type="match status" value="1"/>
</dbReference>
<evidence type="ECO:0000256" key="3">
    <source>
        <dbReference type="ARBA" id="ARBA00022475"/>
    </source>
</evidence>
<dbReference type="Pfam" id="PF00528">
    <property type="entry name" value="BPD_transp_1"/>
    <property type="match status" value="1"/>
</dbReference>
<keyword evidence="6 7" id="KW-0472">Membrane</keyword>
<dbReference type="InterPro" id="IPR035906">
    <property type="entry name" value="MetI-like_sf"/>
</dbReference>
<dbReference type="InterPro" id="IPR000515">
    <property type="entry name" value="MetI-like"/>
</dbReference>
<dbReference type="SUPFAM" id="SSF161098">
    <property type="entry name" value="MetI-like"/>
    <property type="match status" value="1"/>
</dbReference>
<protein>
    <submittedName>
        <fullName evidence="9">ABC transporter permease</fullName>
    </submittedName>
</protein>
<evidence type="ECO:0000256" key="4">
    <source>
        <dbReference type="ARBA" id="ARBA00022692"/>
    </source>
</evidence>
<evidence type="ECO:0000256" key="1">
    <source>
        <dbReference type="ARBA" id="ARBA00004651"/>
    </source>
</evidence>
<feature type="transmembrane region" description="Helical" evidence="7">
    <location>
        <begin position="74"/>
        <end position="99"/>
    </location>
</feature>
<dbReference type="InterPro" id="IPR025966">
    <property type="entry name" value="OppC_N"/>
</dbReference>
<evidence type="ECO:0000313" key="9">
    <source>
        <dbReference type="EMBL" id="HGY10015.1"/>
    </source>
</evidence>
<dbReference type="GO" id="GO:0055085">
    <property type="term" value="P:transmembrane transport"/>
    <property type="evidence" value="ECO:0007669"/>
    <property type="project" value="InterPro"/>
</dbReference>
<dbReference type="PROSITE" id="PS50928">
    <property type="entry name" value="ABC_TM1"/>
    <property type="match status" value="1"/>
</dbReference>
<keyword evidence="4 7" id="KW-0812">Transmembrane</keyword>
<evidence type="ECO:0000256" key="7">
    <source>
        <dbReference type="RuleBase" id="RU363032"/>
    </source>
</evidence>
<sequence>MPKRLPWFPIFVLLAFVLAAVFAPLLAPHDPMQGDLMLSQTPPAWVPGGDPAYPLGTDEQGRDVLSILLFGLRVSLAVGFAAVLLSVAIGTPLGLLAGYTGGRLGELIMRLADIQLAVPTFLVALVVLALTGGGSVLKLILVIGVVGWANYARLVRGAVLSEREREYVLAAEALGMSRGRIMFRHILPNVLSVILVQMSVDVPRVILLEATLSFLGVGVSIETPAIGLMIQRGLDYIYSGVWWTTVLPGLVLATLVLATNLIGDWMRDAFDPRRRAT</sequence>
<keyword evidence="3" id="KW-1003">Cell membrane</keyword>
<accession>A0A7C4Z6G3</accession>
<dbReference type="InterPro" id="IPR050366">
    <property type="entry name" value="BP-dependent_transpt_permease"/>
</dbReference>
<evidence type="ECO:0000256" key="5">
    <source>
        <dbReference type="ARBA" id="ARBA00022989"/>
    </source>
</evidence>
<dbReference type="EMBL" id="DRPZ01000211">
    <property type="protein sequence ID" value="HGY10015.1"/>
    <property type="molecule type" value="Genomic_DNA"/>
</dbReference>
<feature type="domain" description="ABC transmembrane type-1" evidence="8">
    <location>
        <begin position="72"/>
        <end position="263"/>
    </location>
</feature>
<organism evidence="9">
    <name type="scientific">Oceanithermus profundus</name>
    <dbReference type="NCBI Taxonomy" id="187137"/>
    <lineage>
        <taxon>Bacteria</taxon>
        <taxon>Thermotogati</taxon>
        <taxon>Deinococcota</taxon>
        <taxon>Deinococci</taxon>
        <taxon>Thermales</taxon>
        <taxon>Thermaceae</taxon>
        <taxon>Oceanithermus</taxon>
    </lineage>
</organism>
<reference evidence="9" key="1">
    <citation type="journal article" date="2020" name="mSystems">
        <title>Genome- and Community-Level Interaction Insights into Carbon Utilization and Element Cycling Functions of Hydrothermarchaeota in Hydrothermal Sediment.</title>
        <authorList>
            <person name="Zhou Z."/>
            <person name="Liu Y."/>
            <person name="Xu W."/>
            <person name="Pan J."/>
            <person name="Luo Z.H."/>
            <person name="Li M."/>
        </authorList>
    </citation>
    <scope>NUCLEOTIDE SEQUENCE [LARGE SCALE GENOMIC DNA]</scope>
    <source>
        <strain evidence="9">HyVt-570</strain>
    </source>
</reference>
<evidence type="ECO:0000256" key="2">
    <source>
        <dbReference type="ARBA" id="ARBA00022448"/>
    </source>
</evidence>
<evidence type="ECO:0000259" key="8">
    <source>
        <dbReference type="PROSITE" id="PS50928"/>
    </source>
</evidence>
<proteinExistence type="inferred from homology"/>
<dbReference type="Pfam" id="PF12911">
    <property type="entry name" value="OppC_N"/>
    <property type="match status" value="1"/>
</dbReference>
<dbReference type="AlphaFoldDB" id="A0A7C4Z6G3"/>
<feature type="transmembrane region" description="Helical" evidence="7">
    <location>
        <begin position="241"/>
        <end position="262"/>
    </location>
</feature>
<comment type="subcellular location">
    <subcellularLocation>
        <location evidence="1 7">Cell membrane</location>
        <topology evidence="1 7">Multi-pass membrane protein</topology>
    </subcellularLocation>
</comment>
<dbReference type="GO" id="GO:0005886">
    <property type="term" value="C:plasma membrane"/>
    <property type="evidence" value="ECO:0007669"/>
    <property type="project" value="UniProtKB-SubCell"/>
</dbReference>
<keyword evidence="5 7" id="KW-1133">Transmembrane helix</keyword>
<gene>
    <name evidence="9" type="ORF">ENK37_08210</name>
</gene>
<keyword evidence="2 7" id="KW-0813">Transport</keyword>
<feature type="transmembrane region" description="Helical" evidence="7">
    <location>
        <begin position="7"/>
        <end position="27"/>
    </location>
</feature>
<name>A0A7C4Z6G3_9DEIN</name>
<comment type="similarity">
    <text evidence="7">Belongs to the binding-protein-dependent transport system permease family.</text>
</comment>
<comment type="caution">
    <text evidence="9">The sequence shown here is derived from an EMBL/GenBank/DDBJ whole genome shotgun (WGS) entry which is preliminary data.</text>
</comment>
<dbReference type="Proteomes" id="UP000885759">
    <property type="component" value="Unassembled WGS sequence"/>
</dbReference>
<dbReference type="PANTHER" id="PTHR43386">
    <property type="entry name" value="OLIGOPEPTIDE TRANSPORT SYSTEM PERMEASE PROTEIN APPC"/>
    <property type="match status" value="1"/>
</dbReference>
<dbReference type="CDD" id="cd06261">
    <property type="entry name" value="TM_PBP2"/>
    <property type="match status" value="1"/>
</dbReference>